<dbReference type="AlphaFoldDB" id="A0A432ZQD1"/>
<evidence type="ECO:0000256" key="11">
    <source>
        <dbReference type="PIRNR" id="PIRNR006118"/>
    </source>
</evidence>
<dbReference type="InterPro" id="IPR023214">
    <property type="entry name" value="HAD_sf"/>
</dbReference>
<dbReference type="InterPro" id="IPR006549">
    <property type="entry name" value="HAD-SF_hydro_IIIA"/>
</dbReference>
<evidence type="ECO:0000256" key="12">
    <source>
        <dbReference type="PIRSR" id="PIRSR006118-2"/>
    </source>
</evidence>
<comment type="cofactor">
    <cofactor evidence="2 11 12">
        <name>Mg(2+)</name>
        <dbReference type="ChEBI" id="CHEBI:18420"/>
    </cofactor>
</comment>
<dbReference type="FunFam" id="3.40.50.1000:FF:000029">
    <property type="entry name" value="3-deoxy-D-manno-octulosonate 8-phosphate phosphatase KdsC"/>
    <property type="match status" value="1"/>
</dbReference>
<gene>
    <name evidence="13" type="ORF">CWI84_07385</name>
</gene>
<dbReference type="CDD" id="cd01630">
    <property type="entry name" value="HAD_KDO-like"/>
    <property type="match status" value="1"/>
</dbReference>
<dbReference type="NCBIfam" id="TIGR01670">
    <property type="entry name" value="KdsC-phosphatas"/>
    <property type="match status" value="1"/>
</dbReference>
<accession>A0A432ZQD1</accession>
<protein>
    <recommendedName>
        <fullName evidence="6 11">3-deoxy-D-manno-octulosonate 8-phosphate phosphatase KdsC</fullName>
        <ecNumber evidence="5 11">3.1.3.45</ecNumber>
    </recommendedName>
    <alternativeName>
        <fullName evidence="10 11">KDO 8-P phosphatase</fullName>
    </alternativeName>
</protein>
<feature type="binding site" evidence="12">
    <location>
        <position position="121"/>
    </location>
    <ligand>
        <name>Mg(2+)</name>
        <dbReference type="ChEBI" id="CHEBI:18420"/>
    </ligand>
</feature>
<dbReference type="SUPFAM" id="SSF56784">
    <property type="entry name" value="HAD-like"/>
    <property type="match status" value="1"/>
</dbReference>
<dbReference type="GO" id="GO:0019143">
    <property type="term" value="F:3-deoxy-manno-octulosonate-8-phosphatase activity"/>
    <property type="evidence" value="ECO:0007669"/>
    <property type="project" value="UniProtKB-UniRule"/>
</dbReference>
<evidence type="ECO:0000313" key="14">
    <source>
        <dbReference type="Proteomes" id="UP000287996"/>
    </source>
</evidence>
<dbReference type="GO" id="GO:0046872">
    <property type="term" value="F:metal ion binding"/>
    <property type="evidence" value="ECO:0007669"/>
    <property type="project" value="UniProtKB-UniRule"/>
</dbReference>
<dbReference type="GO" id="GO:0008781">
    <property type="term" value="F:N-acylneuraminate cytidylyltransferase activity"/>
    <property type="evidence" value="ECO:0007669"/>
    <property type="project" value="TreeGrafter"/>
</dbReference>
<comment type="catalytic activity">
    <reaction evidence="1 11">
        <text>3-deoxy-alpha-D-manno-2-octulosonate-8-phosphate + H2O = 3-deoxy-alpha-D-manno-oct-2-ulosonate + phosphate</text>
        <dbReference type="Rhea" id="RHEA:11500"/>
        <dbReference type="ChEBI" id="CHEBI:15377"/>
        <dbReference type="ChEBI" id="CHEBI:43474"/>
        <dbReference type="ChEBI" id="CHEBI:85985"/>
        <dbReference type="ChEBI" id="CHEBI:85986"/>
        <dbReference type="EC" id="3.1.3.45"/>
    </reaction>
</comment>
<dbReference type="InterPro" id="IPR036412">
    <property type="entry name" value="HAD-like_sf"/>
</dbReference>
<evidence type="ECO:0000256" key="5">
    <source>
        <dbReference type="ARBA" id="ARBA00013066"/>
    </source>
</evidence>
<dbReference type="EMBL" id="PIQH01000006">
    <property type="protein sequence ID" value="RUO80114.1"/>
    <property type="molecule type" value="Genomic_DNA"/>
</dbReference>
<dbReference type="OrthoDB" id="9805604at2"/>
<keyword evidence="7 11" id="KW-0479">Metal-binding</keyword>
<keyword evidence="9 11" id="KW-0460">Magnesium</keyword>
<dbReference type="RefSeq" id="WP_126841952.1">
    <property type="nucleotide sequence ID" value="NZ_PIQH01000006.1"/>
</dbReference>
<evidence type="ECO:0000256" key="10">
    <source>
        <dbReference type="ARBA" id="ARBA00031051"/>
    </source>
</evidence>
<dbReference type="EC" id="3.1.3.45" evidence="5 11"/>
<dbReference type="GO" id="GO:0009103">
    <property type="term" value="P:lipopolysaccharide biosynthetic process"/>
    <property type="evidence" value="ECO:0007669"/>
    <property type="project" value="UniProtKB-UniRule"/>
</dbReference>
<comment type="caution">
    <text evidence="13">The sequence shown here is derived from an EMBL/GenBank/DDBJ whole genome shotgun (WGS) entry which is preliminary data.</text>
</comment>
<dbReference type="SFLD" id="SFLDG01136">
    <property type="entry name" value="C1.6:_Phosphoserine_Phosphatas"/>
    <property type="match status" value="1"/>
</dbReference>
<dbReference type="PANTHER" id="PTHR21485">
    <property type="entry name" value="HAD SUPERFAMILY MEMBERS CMAS AND KDSC"/>
    <property type="match status" value="1"/>
</dbReference>
<comment type="function">
    <text evidence="11">Catalyzes the hydrolysis of 3-deoxy-D-manno-octulosonate 8-phosphate (KDO 8-P) to 3-deoxy-D-manno-octulosonate (KDO) and inorganic phosphate.</text>
</comment>
<name>A0A432ZQD1_9GAMM</name>
<feature type="binding site" evidence="12">
    <location>
        <position position="28"/>
    </location>
    <ligand>
        <name>Mg(2+)</name>
        <dbReference type="ChEBI" id="CHEBI:18420"/>
    </ligand>
</feature>
<dbReference type="PANTHER" id="PTHR21485:SF3">
    <property type="entry name" value="N-ACYLNEURAMINATE CYTIDYLYLTRANSFERASE"/>
    <property type="match status" value="1"/>
</dbReference>
<dbReference type="Pfam" id="PF08282">
    <property type="entry name" value="Hydrolase_3"/>
    <property type="match status" value="1"/>
</dbReference>
<evidence type="ECO:0000256" key="6">
    <source>
        <dbReference type="ARBA" id="ARBA00020092"/>
    </source>
</evidence>
<feature type="binding site" evidence="12">
    <location>
        <position position="30"/>
    </location>
    <ligand>
        <name>substrate</name>
    </ligand>
</feature>
<evidence type="ECO:0000256" key="7">
    <source>
        <dbReference type="ARBA" id="ARBA00022723"/>
    </source>
</evidence>
<dbReference type="NCBIfam" id="TIGR01662">
    <property type="entry name" value="HAD-SF-IIIA"/>
    <property type="match status" value="1"/>
</dbReference>
<dbReference type="InterPro" id="IPR010023">
    <property type="entry name" value="KdsC_fam"/>
</dbReference>
<evidence type="ECO:0000256" key="2">
    <source>
        <dbReference type="ARBA" id="ARBA00001946"/>
    </source>
</evidence>
<evidence type="ECO:0000256" key="4">
    <source>
        <dbReference type="ARBA" id="ARBA00011881"/>
    </source>
</evidence>
<evidence type="ECO:0000256" key="3">
    <source>
        <dbReference type="ARBA" id="ARBA00005893"/>
    </source>
</evidence>
<keyword evidence="8 11" id="KW-0378">Hydrolase</keyword>
<comment type="subunit">
    <text evidence="4 11">Homotetramer.</text>
</comment>
<dbReference type="NCBIfam" id="NF007019">
    <property type="entry name" value="PRK09484.1"/>
    <property type="match status" value="1"/>
</dbReference>
<organism evidence="13 14">
    <name type="scientific">Idiomarina tyrosinivorans</name>
    <dbReference type="NCBI Taxonomy" id="1445662"/>
    <lineage>
        <taxon>Bacteria</taxon>
        <taxon>Pseudomonadati</taxon>
        <taxon>Pseudomonadota</taxon>
        <taxon>Gammaproteobacteria</taxon>
        <taxon>Alteromonadales</taxon>
        <taxon>Idiomarinaceae</taxon>
        <taxon>Idiomarina</taxon>
    </lineage>
</organism>
<reference evidence="13 14" key="1">
    <citation type="journal article" date="2011" name="Front. Microbiol.">
        <title>Genomic signatures of strain selection and enhancement in Bacillus atrophaeus var. globigii, a historical biowarfare simulant.</title>
        <authorList>
            <person name="Gibbons H.S."/>
            <person name="Broomall S.M."/>
            <person name="McNew L.A."/>
            <person name="Daligault H."/>
            <person name="Chapman C."/>
            <person name="Bruce D."/>
            <person name="Karavis M."/>
            <person name="Krepps M."/>
            <person name="McGregor P.A."/>
            <person name="Hong C."/>
            <person name="Park K.H."/>
            <person name="Akmal A."/>
            <person name="Feldman A."/>
            <person name="Lin J.S."/>
            <person name="Chang W.E."/>
            <person name="Higgs B.W."/>
            <person name="Demirev P."/>
            <person name="Lindquist J."/>
            <person name="Liem A."/>
            <person name="Fochler E."/>
            <person name="Read T.D."/>
            <person name="Tapia R."/>
            <person name="Johnson S."/>
            <person name="Bishop-Lilly K.A."/>
            <person name="Detter C."/>
            <person name="Han C."/>
            <person name="Sozhamannan S."/>
            <person name="Rosenzweig C.N."/>
            <person name="Skowronski E.W."/>
        </authorList>
    </citation>
    <scope>NUCLEOTIDE SEQUENCE [LARGE SCALE GENOMIC DNA]</scope>
    <source>
        <strain evidence="13 14">CC-PW-9</strain>
    </source>
</reference>
<dbReference type="InterPro" id="IPR050793">
    <property type="entry name" value="CMP-NeuNAc_synthase"/>
</dbReference>
<comment type="similarity">
    <text evidence="3 11">Belongs to the KdsC family.</text>
</comment>
<dbReference type="SFLD" id="SFLDG01138">
    <property type="entry name" value="C1.6.2:_Deoxy-d-mannose-octulo"/>
    <property type="match status" value="1"/>
</dbReference>
<dbReference type="SFLD" id="SFLDS00003">
    <property type="entry name" value="Haloacid_Dehalogenase"/>
    <property type="match status" value="1"/>
</dbReference>
<dbReference type="Proteomes" id="UP000287996">
    <property type="component" value="Unassembled WGS sequence"/>
</dbReference>
<sequence length="184" mass="20351">MDYVNTWYGDISQPLFDRFSDIKLVVFDVDGVFSDGRIYLGNHGEELKAFHTRDGFGVKALADAGFSLAVITGRQSQIVEQRMQHLSVEHIFQGVNNKQKVFVELLEQLQLTFQQVAYVGDDIPDLALIEQVGVGIAVQDAHPLVQQRADYVTRCLGGHGAVREVSDLLLMAHGKLHDVSGASI</sequence>
<evidence type="ECO:0000313" key="13">
    <source>
        <dbReference type="EMBL" id="RUO80114.1"/>
    </source>
</evidence>
<dbReference type="Gene3D" id="3.40.50.1000">
    <property type="entry name" value="HAD superfamily/HAD-like"/>
    <property type="match status" value="1"/>
</dbReference>
<keyword evidence="14" id="KW-1185">Reference proteome</keyword>
<proteinExistence type="inferred from homology"/>
<evidence type="ECO:0000256" key="1">
    <source>
        <dbReference type="ARBA" id="ARBA00000898"/>
    </source>
</evidence>
<evidence type="ECO:0000256" key="9">
    <source>
        <dbReference type="ARBA" id="ARBA00022842"/>
    </source>
</evidence>
<evidence type="ECO:0000256" key="8">
    <source>
        <dbReference type="ARBA" id="ARBA00022801"/>
    </source>
</evidence>
<keyword evidence="11" id="KW-0448">Lipopolysaccharide biosynthesis</keyword>
<dbReference type="PIRSF" id="PIRSF006118">
    <property type="entry name" value="KDO8-P_Ptase"/>
    <property type="match status" value="1"/>
</dbReference>